<evidence type="ECO:0000313" key="3">
    <source>
        <dbReference type="Proteomes" id="UP001369247"/>
    </source>
</evidence>
<proteinExistence type="predicted"/>
<gene>
    <name evidence="2" type="ORF">N5910_08915</name>
    <name evidence="1" type="ORF">U2150_00650</name>
</gene>
<reference evidence="1 3" key="2">
    <citation type="submission" date="2023-12" db="EMBL/GenBank/DDBJ databases">
        <title>Phenotypic and Genomic Characterization of Methanothermobacter wolfeii Strain BSEL, a CO2-Capturing Archaeon with Minimal Nutrient Requirements.</title>
        <authorList>
            <person name="Ale Enriquez F."/>
            <person name="Ahring B.K."/>
        </authorList>
    </citation>
    <scope>NUCLEOTIDE SEQUENCE [LARGE SCALE GENOMIC DNA]</scope>
    <source>
        <strain evidence="1 3">BSEL-1</strain>
    </source>
</reference>
<evidence type="ECO:0000313" key="1">
    <source>
        <dbReference type="EMBL" id="MEJ8542011.1"/>
    </source>
</evidence>
<dbReference type="RefSeq" id="WP_074359570.1">
    <property type="nucleotide sequence ID" value="NZ_CP104550.1"/>
</dbReference>
<organism evidence="2">
    <name type="scientific">Methanothermobacter wolfeii</name>
    <name type="common">Methanobacterium wolfei</name>
    <dbReference type="NCBI Taxonomy" id="145261"/>
    <lineage>
        <taxon>Archaea</taxon>
        <taxon>Methanobacteriati</taxon>
        <taxon>Methanobacteriota</taxon>
        <taxon>Methanomada group</taxon>
        <taxon>Methanobacteria</taxon>
        <taxon>Methanobacteriales</taxon>
        <taxon>Methanobacteriaceae</taxon>
        <taxon>Methanothermobacter</taxon>
    </lineage>
</organism>
<dbReference type="GeneID" id="75107369"/>
<dbReference type="AlphaFoldDB" id="A0A9E7UGL2"/>
<evidence type="ECO:0000313" key="2">
    <source>
        <dbReference type="EMBL" id="UXH31639.1"/>
    </source>
</evidence>
<protein>
    <submittedName>
        <fullName evidence="2">Uncharacterized protein</fullName>
    </submittedName>
</protein>
<dbReference type="EMBL" id="JAXUHJ010000003">
    <property type="protein sequence ID" value="MEJ8542011.1"/>
    <property type="molecule type" value="Genomic_DNA"/>
</dbReference>
<dbReference type="Proteomes" id="UP001369247">
    <property type="component" value="Unassembled WGS sequence"/>
</dbReference>
<dbReference type="EMBL" id="CP104550">
    <property type="protein sequence ID" value="UXH31639.1"/>
    <property type="molecule type" value="Genomic_DNA"/>
</dbReference>
<dbReference type="Proteomes" id="UP001065373">
    <property type="component" value="Chromosome"/>
</dbReference>
<reference evidence="2" key="1">
    <citation type="submission" date="2022-09" db="EMBL/GenBank/DDBJ databases">
        <title>Characterization of three MwoI isoschizomers from sequenced genome and metagenomes.</title>
        <authorList>
            <person name="Fomenkov A."/>
            <person name="Xu S.Y."/>
            <person name="Roberts R.J."/>
        </authorList>
    </citation>
    <scope>NUCLEOTIDE SEQUENCE</scope>
    <source>
        <strain evidence="2">DSM 2970</strain>
    </source>
</reference>
<accession>A0A9E7UGL2</accession>
<sequence length="167" mass="19233">MGVRDITDEFRRSARKSFRDLQRALNDRYCWKCPQRTVRSITGCRELDAWVRLRDALEDEVSSFISESLGEEALDRVKTRMRERKLRRELRILKINDEYLIAGRPVGLVSGDLIIIGSDIHILRGLDGVYAVTDDGRHPLHAVEGKVLDRIGSNHPLHDYIRGIGRI</sequence>
<name>A0A9E7UGL2_METWO</name>
<dbReference type="KEGG" id="mwo:MWSIV6_1725"/>
<keyword evidence="3" id="KW-1185">Reference proteome</keyword>